<protein>
    <submittedName>
        <fullName evidence="1">Uncharacterized protein</fullName>
    </submittedName>
</protein>
<dbReference type="AlphaFoldDB" id="A0A229BYK1"/>
<dbReference type="Proteomes" id="UP000233549">
    <property type="component" value="Unassembled WGS sequence"/>
</dbReference>
<accession>A0A229BYK1</accession>
<proteinExistence type="predicted"/>
<sequence>MIFKRGSTSHPGRIRRSRRIRQHCYGTECLHILQIYQFYKSLAFIMINNHYHLRKLFRYI</sequence>
<organism evidence="1 2">
    <name type="scientific">Escherichia coli</name>
    <dbReference type="NCBI Taxonomy" id="562"/>
    <lineage>
        <taxon>Bacteria</taxon>
        <taxon>Pseudomonadati</taxon>
        <taxon>Pseudomonadota</taxon>
        <taxon>Gammaproteobacteria</taxon>
        <taxon>Enterobacterales</taxon>
        <taxon>Enterobacteriaceae</taxon>
        <taxon>Escherichia</taxon>
    </lineage>
</organism>
<comment type="caution">
    <text evidence="1">The sequence shown here is derived from an EMBL/GenBank/DDBJ whole genome shotgun (WGS) entry which is preliminary data.</text>
</comment>
<dbReference type="EMBL" id="PITP01000006">
    <property type="protein sequence ID" value="PKD90488.1"/>
    <property type="molecule type" value="Genomic_DNA"/>
</dbReference>
<reference evidence="1 2" key="1">
    <citation type="submission" date="2017-12" db="EMBL/GenBank/DDBJ databases">
        <title>Rapid rising of carbapenem-resistant Enterobacteriaceae(CRE) and emergence of colistin resistance genemcr-1 in CRE in the hospital of Henan, China.</title>
        <authorList>
            <person name="Sun Q."/>
            <person name="Zhang R."/>
            <person name="Li Y."/>
            <person name="Shen Y."/>
            <person name="Zhang Y."/>
            <person name="Yang J."/>
            <person name="Shu L."/>
            <person name="Zhou H."/>
            <person name="Wang Y."/>
            <person name="Wang B."/>
            <person name="Shen Z."/>
        </authorList>
    </citation>
    <scope>NUCLEOTIDE SEQUENCE [LARGE SCALE GENOMIC DNA]</scope>
    <source>
        <strain evidence="1 2">3512</strain>
    </source>
</reference>
<evidence type="ECO:0000313" key="2">
    <source>
        <dbReference type="Proteomes" id="UP000233549"/>
    </source>
</evidence>
<gene>
    <name evidence="1" type="ORF">CWS33_07715</name>
</gene>
<evidence type="ECO:0000313" key="1">
    <source>
        <dbReference type="EMBL" id="PKD90488.1"/>
    </source>
</evidence>
<name>A0A229BYK1_ECOLX</name>